<name>A0A9P4KB68_9PLEO</name>
<gene>
    <name evidence="7" type="ORF">CC78DRAFT_462370</name>
</gene>
<dbReference type="PANTHER" id="PTHR23241">
    <property type="entry name" value="LATE EMBRYOGENESIS ABUNDANT PLANTS LEA-RELATED"/>
    <property type="match status" value="1"/>
</dbReference>
<keyword evidence="8" id="KW-1185">Reference proteome</keyword>
<dbReference type="InterPro" id="IPR025423">
    <property type="entry name" value="TMEM205-like"/>
</dbReference>
<evidence type="ECO:0000256" key="2">
    <source>
        <dbReference type="ARBA" id="ARBA00022692"/>
    </source>
</evidence>
<feature type="transmembrane region" description="Helical" evidence="5">
    <location>
        <begin position="84"/>
        <end position="102"/>
    </location>
</feature>
<dbReference type="GO" id="GO:0016020">
    <property type="term" value="C:membrane"/>
    <property type="evidence" value="ECO:0007669"/>
    <property type="project" value="UniProtKB-SubCell"/>
</dbReference>
<keyword evidence="2 5" id="KW-0812">Transmembrane</keyword>
<sequence>MHSHPLFISGLAQFHLLTYSTLLGTEIYQTFLMTRVAHQALPRSAFTTLQKRVFPIYFRVQSFLIIVTAITYPPRGSPSLIRRWTPFAIAGFTAVLNLLVYGPRTRQVMIDRIHQETVDGRKSGGLVHISPEMERLNRAFSLAHAMSIHLNLITIGATIWHGLRLASAMKFHGA</sequence>
<dbReference type="Proteomes" id="UP000800093">
    <property type="component" value="Unassembled WGS sequence"/>
</dbReference>
<feature type="transmembrane region" description="Helical" evidence="5">
    <location>
        <begin position="12"/>
        <end position="32"/>
    </location>
</feature>
<dbReference type="InterPro" id="IPR053009">
    <property type="entry name" value="Xanthocillin_Biosynth-Assoc"/>
</dbReference>
<feature type="transmembrane region" description="Helical" evidence="5">
    <location>
        <begin position="142"/>
        <end position="163"/>
    </location>
</feature>
<keyword evidence="4 5" id="KW-0472">Membrane</keyword>
<dbReference type="Pfam" id="PF13664">
    <property type="entry name" value="DUF4149"/>
    <property type="match status" value="1"/>
</dbReference>
<comment type="caution">
    <text evidence="7">The sequence shown here is derived from an EMBL/GenBank/DDBJ whole genome shotgun (WGS) entry which is preliminary data.</text>
</comment>
<evidence type="ECO:0000313" key="8">
    <source>
        <dbReference type="Proteomes" id="UP000800093"/>
    </source>
</evidence>
<evidence type="ECO:0000256" key="1">
    <source>
        <dbReference type="ARBA" id="ARBA00004370"/>
    </source>
</evidence>
<evidence type="ECO:0000313" key="7">
    <source>
        <dbReference type="EMBL" id="KAF2265011.1"/>
    </source>
</evidence>
<feature type="transmembrane region" description="Helical" evidence="5">
    <location>
        <begin position="53"/>
        <end position="72"/>
    </location>
</feature>
<accession>A0A9P4KB68</accession>
<proteinExistence type="predicted"/>
<evidence type="ECO:0000259" key="6">
    <source>
        <dbReference type="Pfam" id="PF13664"/>
    </source>
</evidence>
<dbReference type="OrthoDB" id="1641132at2759"/>
<reference evidence="8" key="1">
    <citation type="journal article" date="2020" name="Stud. Mycol.">
        <title>101 Dothideomycetes genomes: A test case for predicting lifestyles and emergence of pathogens.</title>
        <authorList>
            <person name="Haridas S."/>
            <person name="Albert R."/>
            <person name="Binder M."/>
            <person name="Bloem J."/>
            <person name="LaButti K."/>
            <person name="Salamov A."/>
            <person name="Andreopoulos B."/>
            <person name="Baker S."/>
            <person name="Barry K."/>
            <person name="Bills G."/>
            <person name="Bluhm B."/>
            <person name="Cannon C."/>
            <person name="Castanera R."/>
            <person name="Culley D."/>
            <person name="Daum C."/>
            <person name="Ezra D."/>
            <person name="Gonzalez J."/>
            <person name="Henrissat B."/>
            <person name="Kuo A."/>
            <person name="Liang C."/>
            <person name="Lipzen A."/>
            <person name="Lutzoni F."/>
            <person name="Magnuson J."/>
            <person name="Mondo S."/>
            <person name="Nolan M."/>
            <person name="Ohm R."/>
            <person name="Pangilinan J."/>
            <person name="Park H.-J."/>
            <person name="Ramirez L."/>
            <person name="Alfaro M."/>
            <person name="Sun H."/>
            <person name="Tritt A."/>
            <person name="Yoshinaga Y."/>
            <person name="Zwiers L.-H."/>
            <person name="Turgeon B."/>
            <person name="Goodwin S."/>
            <person name="Spatafora J."/>
            <person name="Crous P."/>
            <person name="Grigoriev I."/>
        </authorList>
    </citation>
    <scope>NUCLEOTIDE SEQUENCE [LARGE SCALE GENOMIC DNA]</scope>
    <source>
        <strain evidence="8">CBS 304.66</strain>
    </source>
</reference>
<dbReference type="AlphaFoldDB" id="A0A9P4KB68"/>
<evidence type="ECO:0000256" key="5">
    <source>
        <dbReference type="SAM" id="Phobius"/>
    </source>
</evidence>
<evidence type="ECO:0000256" key="3">
    <source>
        <dbReference type="ARBA" id="ARBA00022989"/>
    </source>
</evidence>
<evidence type="ECO:0000256" key="4">
    <source>
        <dbReference type="ARBA" id="ARBA00023136"/>
    </source>
</evidence>
<organism evidence="7 8">
    <name type="scientific">Lojkania enalia</name>
    <dbReference type="NCBI Taxonomy" id="147567"/>
    <lineage>
        <taxon>Eukaryota</taxon>
        <taxon>Fungi</taxon>
        <taxon>Dikarya</taxon>
        <taxon>Ascomycota</taxon>
        <taxon>Pezizomycotina</taxon>
        <taxon>Dothideomycetes</taxon>
        <taxon>Pleosporomycetidae</taxon>
        <taxon>Pleosporales</taxon>
        <taxon>Pleosporales incertae sedis</taxon>
        <taxon>Lojkania</taxon>
    </lineage>
</organism>
<dbReference type="PANTHER" id="PTHR23241:SF102">
    <property type="entry name" value="LD23009P"/>
    <property type="match status" value="1"/>
</dbReference>
<keyword evidence="3 5" id="KW-1133">Transmembrane helix</keyword>
<feature type="domain" description="TMEM205-like" evidence="6">
    <location>
        <begin position="17"/>
        <end position="112"/>
    </location>
</feature>
<comment type="subcellular location">
    <subcellularLocation>
        <location evidence="1">Membrane</location>
    </subcellularLocation>
</comment>
<protein>
    <recommendedName>
        <fullName evidence="6">TMEM205-like domain-containing protein</fullName>
    </recommendedName>
</protein>
<dbReference type="EMBL" id="ML986611">
    <property type="protein sequence ID" value="KAF2265011.1"/>
    <property type="molecule type" value="Genomic_DNA"/>
</dbReference>